<evidence type="ECO:0000256" key="2">
    <source>
        <dbReference type="ARBA" id="ARBA00008544"/>
    </source>
</evidence>
<name>S8AF23_DACHA</name>
<evidence type="ECO:0000256" key="1">
    <source>
        <dbReference type="ARBA" id="ARBA00000237"/>
    </source>
</evidence>
<dbReference type="InterPro" id="IPR017989">
    <property type="entry name" value="Ribosome_inactivat_1/2"/>
</dbReference>
<dbReference type="GO" id="GO:0030598">
    <property type="term" value="F:rRNA N-glycosylase activity"/>
    <property type="evidence" value="ECO:0007669"/>
    <property type="project" value="UniProtKB-EC"/>
</dbReference>
<dbReference type="eggNOG" id="ENOG502S2GC">
    <property type="taxonomic scope" value="Eukaryota"/>
</dbReference>
<organism evidence="8 9">
    <name type="scientific">Dactylellina haptotyla (strain CBS 200.50)</name>
    <name type="common">Nematode-trapping fungus</name>
    <name type="synonym">Monacrosporium haptotylum</name>
    <dbReference type="NCBI Taxonomy" id="1284197"/>
    <lineage>
        <taxon>Eukaryota</taxon>
        <taxon>Fungi</taxon>
        <taxon>Dikarya</taxon>
        <taxon>Ascomycota</taxon>
        <taxon>Pezizomycotina</taxon>
        <taxon>Orbiliomycetes</taxon>
        <taxon>Orbiliales</taxon>
        <taxon>Orbiliaceae</taxon>
        <taxon>Dactylellina</taxon>
    </lineage>
</organism>
<evidence type="ECO:0000256" key="4">
    <source>
        <dbReference type="ARBA" id="ARBA00022801"/>
    </source>
</evidence>
<proteinExistence type="inferred from homology"/>
<dbReference type="EMBL" id="AQGS01000454">
    <property type="protein sequence ID" value="EPS39741.1"/>
    <property type="molecule type" value="Genomic_DNA"/>
</dbReference>
<evidence type="ECO:0000256" key="5">
    <source>
        <dbReference type="ARBA" id="ARBA00022821"/>
    </source>
</evidence>
<reference evidence="8 9" key="1">
    <citation type="journal article" date="2013" name="PLoS Genet.">
        <title>Genomic mechanisms accounting for the adaptation to parasitism in nematode-trapping fungi.</title>
        <authorList>
            <person name="Meerupati T."/>
            <person name="Andersson K.M."/>
            <person name="Friman E."/>
            <person name="Kumar D."/>
            <person name="Tunlid A."/>
            <person name="Ahren D."/>
        </authorList>
    </citation>
    <scope>NUCLEOTIDE SEQUENCE [LARGE SCALE GENOMIC DNA]</scope>
    <source>
        <strain evidence="8 9">CBS 200.50</strain>
    </source>
</reference>
<dbReference type="GO" id="GO:0006952">
    <property type="term" value="P:defense response"/>
    <property type="evidence" value="ECO:0007669"/>
    <property type="project" value="UniProtKB-KW"/>
</dbReference>
<evidence type="ECO:0000256" key="6">
    <source>
        <dbReference type="ARBA" id="ARBA00030788"/>
    </source>
</evidence>
<dbReference type="InterPro" id="IPR001574">
    <property type="entry name" value="Ribosome_inactivat_prot"/>
</dbReference>
<reference evidence="9" key="2">
    <citation type="submission" date="2013-04" db="EMBL/GenBank/DDBJ databases">
        <title>Genomic mechanisms accounting for the adaptation to parasitism in nematode-trapping fungi.</title>
        <authorList>
            <person name="Ahren D.G."/>
        </authorList>
    </citation>
    <scope>NUCLEOTIDE SEQUENCE [LARGE SCALE GENOMIC DNA]</scope>
    <source>
        <strain evidence="9">CBS 200.50</strain>
    </source>
</reference>
<evidence type="ECO:0000256" key="3">
    <source>
        <dbReference type="ARBA" id="ARBA00012001"/>
    </source>
</evidence>
<evidence type="ECO:0000313" key="9">
    <source>
        <dbReference type="Proteomes" id="UP000015100"/>
    </source>
</evidence>
<dbReference type="Pfam" id="PF00161">
    <property type="entry name" value="RIP"/>
    <property type="match status" value="1"/>
</dbReference>
<dbReference type="Gene3D" id="3.40.420.10">
    <property type="entry name" value="Ricin (A subunit), domain 1"/>
    <property type="match status" value="1"/>
</dbReference>
<feature type="signal peptide" evidence="7">
    <location>
        <begin position="1"/>
        <end position="19"/>
    </location>
</feature>
<dbReference type="OrthoDB" id="4927890at2759"/>
<dbReference type="HOGENOM" id="CLU_416785_0_0_1"/>
<keyword evidence="7" id="KW-0732">Signal</keyword>
<gene>
    <name evidence="8" type="ORF">H072_6480</name>
</gene>
<evidence type="ECO:0000256" key="7">
    <source>
        <dbReference type="SAM" id="SignalP"/>
    </source>
</evidence>
<dbReference type="EC" id="3.2.2.22" evidence="3"/>
<dbReference type="GO" id="GO:0017148">
    <property type="term" value="P:negative regulation of translation"/>
    <property type="evidence" value="ECO:0007669"/>
    <property type="project" value="InterPro"/>
</dbReference>
<feature type="chain" id="PRO_5004548440" description="rRNA N-glycosylase" evidence="7">
    <location>
        <begin position="20"/>
        <end position="658"/>
    </location>
</feature>
<comment type="caution">
    <text evidence="8">The sequence shown here is derived from an EMBL/GenBank/DDBJ whole genome shotgun (WGS) entry which is preliminary data.</text>
</comment>
<keyword evidence="5" id="KW-0611">Plant defense</keyword>
<dbReference type="InterPro" id="IPR016138">
    <property type="entry name" value="Ribosome_inactivat_prot_sub1"/>
</dbReference>
<dbReference type="SUPFAM" id="SSF56371">
    <property type="entry name" value="Ribosome inactivating proteins (RIP)"/>
    <property type="match status" value="1"/>
</dbReference>
<keyword evidence="4" id="KW-0378">Hydrolase</keyword>
<keyword evidence="9" id="KW-1185">Reference proteome</keyword>
<dbReference type="AlphaFoldDB" id="S8AF23"/>
<dbReference type="Proteomes" id="UP000015100">
    <property type="component" value="Unassembled WGS sequence"/>
</dbReference>
<sequence length="658" mass="71719">MRVRYFVAYVGVAVSLVHALPGGKKAANGAKGNEPGPSRALPSTPAFNAEFTFKLDAIDNGGERYQAEINRFRTEKGELDNGVLYLPHPKNPPEFFDVVLETTSSNLDVKLQKDNLYLLAYRSNDGWREVKGSELICSTKAEFPADYPDLEKVAAFDTSKGLKGRYNTRVGKSSLETAIDTLLSNKASPKEAARAFLVLTQMLPESIRIREISEHIGTSWGENEIIPFTLVEKENGWKQAKGETLGIAKRPEPEKPGTAKKIKACKRGKRDICIPELEASEGQMGNKKQPQSNLNQKNIAGSKPKLSELKAFGGKVSGGVGVLGAVVITCALSEPLQEESKKLRKRIDVLAGFLNIPSTVFNGITGGLSDLFNGGNGDAFMKSVNDGLKAGGDLPGQIGEQFQKAWSKENWESLVRSADKGVQAFLDAPGQVGDQITKAWSKENREAFVKSTGDLVKAIRETPALLECGLYDLREAAEDVVIAFQKAPQQVASELQKFDRGLDNLGPDGKKAFYAITGSLGVFAPSQFDEIGYMAPGICHIVNSIGIPKFQKSPVSKCPLVISTRFNRVGEVVRTMFMIHKGATGSNDKKAFWDKLELSVWGKLAYLEIQGRSDPSLKSQSEKAWTAVLDGHTPSDLPEVSDDDKLKLWAVIVRGQLK</sequence>
<dbReference type="PRINTS" id="PR00396">
    <property type="entry name" value="SHIGARICIN"/>
</dbReference>
<comment type="similarity">
    <text evidence="2">Belongs to the ribosome-inactivating protein family. Type 1 RIP subfamily.</text>
</comment>
<dbReference type="InterPro" id="IPR036041">
    <property type="entry name" value="Ribosome-inact_prot_sf"/>
</dbReference>
<protein>
    <recommendedName>
        <fullName evidence="3">rRNA N-glycosylase</fullName>
        <ecNumber evidence="3">3.2.2.22</ecNumber>
    </recommendedName>
    <alternativeName>
        <fullName evidence="6">rRNA N-glycosidase</fullName>
    </alternativeName>
</protein>
<dbReference type="PANTHER" id="PTHR33453">
    <property type="match status" value="1"/>
</dbReference>
<accession>S8AF23</accession>
<comment type="catalytic activity">
    <reaction evidence="1">
        <text>Endohydrolysis of the N-glycosidic bond at one specific adenosine on the 28S rRNA.</text>
        <dbReference type="EC" id="3.2.2.22"/>
    </reaction>
</comment>
<evidence type="ECO:0000313" key="8">
    <source>
        <dbReference type="EMBL" id="EPS39741.1"/>
    </source>
</evidence>
<dbReference type="PANTHER" id="PTHR33453:SF9">
    <property type="entry name" value="ALBUMIN B-32"/>
    <property type="match status" value="1"/>
</dbReference>